<keyword evidence="3" id="KW-1185">Reference proteome</keyword>
<evidence type="ECO:0000313" key="3">
    <source>
        <dbReference type="Proteomes" id="UP001378188"/>
    </source>
</evidence>
<feature type="chain" id="PRO_5043779551" evidence="1">
    <location>
        <begin position="22"/>
        <end position="60"/>
    </location>
</feature>
<protein>
    <submittedName>
        <fullName evidence="2">Uncharacterized protein</fullName>
    </submittedName>
</protein>
<organism evidence="2 3">
    <name type="scientific">Microbaculum marinum</name>
    <dbReference type="NCBI Taxonomy" id="1764581"/>
    <lineage>
        <taxon>Bacteria</taxon>
        <taxon>Pseudomonadati</taxon>
        <taxon>Pseudomonadota</taxon>
        <taxon>Alphaproteobacteria</taxon>
        <taxon>Hyphomicrobiales</taxon>
        <taxon>Tepidamorphaceae</taxon>
        <taxon>Microbaculum</taxon>
    </lineage>
</organism>
<dbReference type="Proteomes" id="UP001378188">
    <property type="component" value="Unassembled WGS sequence"/>
</dbReference>
<feature type="signal peptide" evidence="1">
    <location>
        <begin position="1"/>
        <end position="21"/>
    </location>
</feature>
<dbReference type="EMBL" id="JAZHOF010000006">
    <property type="protein sequence ID" value="MEJ8572786.1"/>
    <property type="molecule type" value="Genomic_DNA"/>
</dbReference>
<accession>A0AAW9RYV3</accession>
<dbReference type="AlphaFoldDB" id="A0AAW9RYV3"/>
<evidence type="ECO:0000256" key="1">
    <source>
        <dbReference type="SAM" id="SignalP"/>
    </source>
</evidence>
<name>A0AAW9RYV3_9HYPH</name>
<sequence length="60" mass="5778">MKSITTGLAVVTIALAAVAFAAPASRAATNFAGPGILGLGADVVQQSAPACARVPPPSQC</sequence>
<reference evidence="2 3" key="1">
    <citation type="submission" date="2024-02" db="EMBL/GenBank/DDBJ databases">
        <title>Genome analysis and characterization of Microbaculum marinisediminis sp. nov., isolated from marine sediment.</title>
        <authorList>
            <person name="Du Z.-J."/>
            <person name="Ye Y.-Q."/>
            <person name="Zhang Z.-R."/>
            <person name="Yuan S.-M."/>
            <person name="Zhang X.-Y."/>
        </authorList>
    </citation>
    <scope>NUCLEOTIDE SEQUENCE [LARGE SCALE GENOMIC DNA]</scope>
    <source>
        <strain evidence="2 3">SDUM1044001</strain>
    </source>
</reference>
<dbReference type="RefSeq" id="WP_340330488.1">
    <property type="nucleotide sequence ID" value="NZ_JAZHOF010000006.1"/>
</dbReference>
<evidence type="ECO:0000313" key="2">
    <source>
        <dbReference type="EMBL" id="MEJ8572786.1"/>
    </source>
</evidence>
<proteinExistence type="predicted"/>
<gene>
    <name evidence="2" type="ORF">V3328_14940</name>
</gene>
<comment type="caution">
    <text evidence="2">The sequence shown here is derived from an EMBL/GenBank/DDBJ whole genome shotgun (WGS) entry which is preliminary data.</text>
</comment>
<keyword evidence="1" id="KW-0732">Signal</keyword>